<keyword evidence="9" id="KW-0072">Autophagy</keyword>
<dbReference type="Pfam" id="PF00270">
    <property type="entry name" value="DEAD"/>
    <property type="match status" value="1"/>
</dbReference>
<feature type="domain" description="Helicase ATP-binding" evidence="14">
    <location>
        <begin position="40"/>
        <end position="218"/>
    </location>
</feature>
<gene>
    <name evidence="17" type="ORF">SBAD_LOCUS929</name>
</gene>
<comment type="catalytic activity">
    <reaction evidence="12">
        <text>ATP + H2O = ADP + phosphate + H(+)</text>
        <dbReference type="Rhea" id="RHEA:13065"/>
        <dbReference type="ChEBI" id="CHEBI:15377"/>
        <dbReference type="ChEBI" id="CHEBI:15378"/>
        <dbReference type="ChEBI" id="CHEBI:30616"/>
        <dbReference type="ChEBI" id="CHEBI:43474"/>
        <dbReference type="ChEBI" id="CHEBI:456216"/>
        <dbReference type="EC" id="3.6.4.13"/>
    </reaction>
</comment>
<reference evidence="19" key="1">
    <citation type="submission" date="2016-06" db="UniProtKB">
        <authorList>
            <consortium name="WormBaseParasite"/>
        </authorList>
    </citation>
    <scope>IDENTIFICATION</scope>
</reference>
<dbReference type="GO" id="GO:0005524">
    <property type="term" value="F:ATP binding"/>
    <property type="evidence" value="ECO:0007669"/>
    <property type="project" value="UniProtKB-KW"/>
</dbReference>
<evidence type="ECO:0000256" key="5">
    <source>
        <dbReference type="ARBA" id="ARBA00022801"/>
    </source>
</evidence>
<dbReference type="InterPro" id="IPR014001">
    <property type="entry name" value="Helicase_ATP-bd"/>
</dbReference>
<evidence type="ECO:0000256" key="4">
    <source>
        <dbReference type="ARBA" id="ARBA00022741"/>
    </source>
</evidence>
<evidence type="ECO:0000313" key="19">
    <source>
        <dbReference type="WBParaSite" id="SBAD_0000095901-mRNA-1"/>
    </source>
</evidence>
<evidence type="ECO:0000256" key="10">
    <source>
        <dbReference type="ARBA" id="ARBA00025740"/>
    </source>
</evidence>
<keyword evidence="4" id="KW-0547">Nucleotide-binding</keyword>
<dbReference type="InterPro" id="IPR001650">
    <property type="entry name" value="Helicase_C-like"/>
</dbReference>
<reference evidence="17 18" key="2">
    <citation type="submission" date="2018-11" db="EMBL/GenBank/DDBJ databases">
        <authorList>
            <consortium name="Pathogen Informatics"/>
        </authorList>
    </citation>
    <scope>NUCLEOTIDE SEQUENCE [LARGE SCALE GENOMIC DNA]</scope>
</reference>
<keyword evidence="6" id="KW-0347">Helicase</keyword>
<dbReference type="PROSITE" id="PS51195">
    <property type="entry name" value="Q_MOTIF"/>
    <property type="match status" value="1"/>
</dbReference>
<dbReference type="SMART" id="SM00490">
    <property type="entry name" value="HELICc"/>
    <property type="match status" value="1"/>
</dbReference>
<dbReference type="InterPro" id="IPR048720">
    <property type="entry name" value="PROPPIN"/>
</dbReference>
<evidence type="ECO:0000256" key="6">
    <source>
        <dbReference type="ARBA" id="ARBA00022806"/>
    </source>
</evidence>
<dbReference type="GO" id="GO:0006914">
    <property type="term" value="P:autophagy"/>
    <property type="evidence" value="ECO:0007669"/>
    <property type="project" value="UniProtKB-KW"/>
</dbReference>
<dbReference type="InterPro" id="IPR014014">
    <property type="entry name" value="RNA_helicase_DEAD_Q_motif"/>
</dbReference>
<keyword evidence="18" id="KW-1185">Reference proteome</keyword>
<dbReference type="SMART" id="SM00487">
    <property type="entry name" value="DEXDc"/>
    <property type="match status" value="1"/>
</dbReference>
<dbReference type="EC" id="3.6.4.13" evidence="1"/>
<evidence type="ECO:0000256" key="11">
    <source>
        <dbReference type="ARBA" id="ARBA00038041"/>
    </source>
</evidence>
<keyword evidence="5" id="KW-0378">Hydrolase</keyword>
<dbReference type="CDD" id="cd18787">
    <property type="entry name" value="SF2_C_DEAD"/>
    <property type="match status" value="1"/>
</dbReference>
<accession>A0A183IBD5</accession>
<keyword evidence="8" id="KW-0694">RNA-binding</keyword>
<dbReference type="SUPFAM" id="SSF52540">
    <property type="entry name" value="P-loop containing nucleoside triphosphate hydrolases"/>
    <property type="match status" value="2"/>
</dbReference>
<evidence type="ECO:0000256" key="12">
    <source>
        <dbReference type="ARBA" id="ARBA00047984"/>
    </source>
</evidence>
<dbReference type="PROSITE" id="PS51192">
    <property type="entry name" value="HELICASE_ATP_BIND_1"/>
    <property type="match status" value="1"/>
</dbReference>
<dbReference type="WBParaSite" id="SBAD_0000095901-mRNA-1">
    <property type="protein sequence ID" value="SBAD_0000095901-mRNA-1"/>
    <property type="gene ID" value="SBAD_0000095901"/>
</dbReference>
<evidence type="ECO:0000256" key="9">
    <source>
        <dbReference type="ARBA" id="ARBA00023006"/>
    </source>
</evidence>
<keyword evidence="3" id="KW-0677">Repeat</keyword>
<dbReference type="Proteomes" id="UP000270296">
    <property type="component" value="Unassembled WGS sequence"/>
</dbReference>
<dbReference type="InterPro" id="IPR015943">
    <property type="entry name" value="WD40/YVTN_repeat-like_dom_sf"/>
</dbReference>
<name>A0A183IBD5_9BILA</name>
<dbReference type="GO" id="GO:0003724">
    <property type="term" value="F:RNA helicase activity"/>
    <property type="evidence" value="ECO:0007669"/>
    <property type="project" value="UniProtKB-EC"/>
</dbReference>
<comment type="similarity">
    <text evidence="11">Belongs to the DEAD box helicase family. DDX56/DBP9 subfamily.</text>
</comment>
<evidence type="ECO:0000256" key="13">
    <source>
        <dbReference type="PROSITE-ProRule" id="PRU00552"/>
    </source>
</evidence>
<evidence type="ECO:0000259" key="16">
    <source>
        <dbReference type="PROSITE" id="PS51195"/>
    </source>
</evidence>
<evidence type="ECO:0000256" key="3">
    <source>
        <dbReference type="ARBA" id="ARBA00022737"/>
    </source>
</evidence>
<evidence type="ECO:0000313" key="18">
    <source>
        <dbReference type="Proteomes" id="UP000270296"/>
    </source>
</evidence>
<dbReference type="PANTHER" id="PTHR47959">
    <property type="entry name" value="ATP-DEPENDENT RNA HELICASE RHLE-RELATED"/>
    <property type="match status" value="1"/>
</dbReference>
<dbReference type="InterPro" id="IPR027417">
    <property type="entry name" value="P-loop_NTPase"/>
</dbReference>
<keyword evidence="7" id="KW-0067">ATP-binding</keyword>
<keyword evidence="2" id="KW-0853">WD repeat</keyword>
<evidence type="ECO:0000259" key="14">
    <source>
        <dbReference type="PROSITE" id="PS51192"/>
    </source>
</evidence>
<dbReference type="Pfam" id="PF00271">
    <property type="entry name" value="Helicase_C"/>
    <property type="match status" value="1"/>
</dbReference>
<dbReference type="CDD" id="cd17961">
    <property type="entry name" value="DEADc_DDX56"/>
    <property type="match status" value="1"/>
</dbReference>
<dbReference type="GO" id="GO:0005829">
    <property type="term" value="C:cytosol"/>
    <property type="evidence" value="ECO:0007669"/>
    <property type="project" value="TreeGrafter"/>
</dbReference>
<dbReference type="InterPro" id="IPR050079">
    <property type="entry name" value="DEAD_box_RNA_helicase"/>
</dbReference>
<evidence type="ECO:0000256" key="8">
    <source>
        <dbReference type="ARBA" id="ARBA00022884"/>
    </source>
</evidence>
<dbReference type="PROSITE" id="PS51194">
    <property type="entry name" value="HELICASE_CTER"/>
    <property type="match status" value="1"/>
</dbReference>
<dbReference type="GO" id="GO:0016787">
    <property type="term" value="F:hydrolase activity"/>
    <property type="evidence" value="ECO:0007669"/>
    <property type="project" value="UniProtKB-KW"/>
</dbReference>
<dbReference type="AlphaFoldDB" id="A0A183IBD5"/>
<dbReference type="InterPro" id="IPR011545">
    <property type="entry name" value="DEAD/DEAH_box_helicase_dom"/>
</dbReference>
<dbReference type="Pfam" id="PF21032">
    <property type="entry name" value="PROPPIN"/>
    <property type="match status" value="1"/>
</dbReference>
<feature type="short sequence motif" description="Q motif" evidence="13">
    <location>
        <begin position="9"/>
        <end position="37"/>
    </location>
</feature>
<evidence type="ECO:0000256" key="7">
    <source>
        <dbReference type="ARBA" id="ARBA00022840"/>
    </source>
</evidence>
<dbReference type="PANTHER" id="PTHR47959:SF21">
    <property type="entry name" value="DEAD-BOX HELICASE 56"/>
    <property type="match status" value="1"/>
</dbReference>
<dbReference type="InterPro" id="IPR036322">
    <property type="entry name" value="WD40_repeat_dom_sf"/>
</dbReference>
<dbReference type="EMBL" id="UZAM01006662">
    <property type="protein sequence ID" value="VDO92666.1"/>
    <property type="molecule type" value="Genomic_DNA"/>
</dbReference>
<dbReference type="GO" id="GO:0003723">
    <property type="term" value="F:RNA binding"/>
    <property type="evidence" value="ECO:0007669"/>
    <property type="project" value="UniProtKB-KW"/>
</dbReference>
<dbReference type="SUPFAM" id="SSF50978">
    <property type="entry name" value="WD40 repeat-like"/>
    <property type="match status" value="1"/>
</dbReference>
<comment type="similarity">
    <text evidence="10">Belongs to the WD repeat PROPPIN family.</text>
</comment>
<dbReference type="Gene3D" id="3.40.50.300">
    <property type="entry name" value="P-loop containing nucleotide triphosphate hydrolases"/>
    <property type="match status" value="2"/>
</dbReference>
<dbReference type="SMART" id="SM00320">
    <property type="entry name" value="WD40"/>
    <property type="match status" value="3"/>
</dbReference>
<evidence type="ECO:0000256" key="2">
    <source>
        <dbReference type="ARBA" id="ARBA00022574"/>
    </source>
</evidence>
<protein>
    <recommendedName>
        <fullName evidence="1">RNA helicase</fullName>
        <ecNumber evidence="1">3.6.4.13</ecNumber>
    </recommendedName>
</protein>
<feature type="domain" description="Helicase C-terminal" evidence="15">
    <location>
        <begin position="230"/>
        <end position="435"/>
    </location>
</feature>
<organism evidence="19">
    <name type="scientific">Soboliphyme baturini</name>
    <dbReference type="NCBI Taxonomy" id="241478"/>
    <lineage>
        <taxon>Eukaryota</taxon>
        <taxon>Metazoa</taxon>
        <taxon>Ecdysozoa</taxon>
        <taxon>Nematoda</taxon>
        <taxon>Enoplea</taxon>
        <taxon>Dorylaimia</taxon>
        <taxon>Dioctophymatida</taxon>
        <taxon>Dioctophymatoidea</taxon>
        <taxon>Soboliphymatidae</taxon>
        <taxon>Soboliphyme</taxon>
    </lineage>
</organism>
<feature type="domain" description="DEAD-box RNA helicase Q" evidence="16">
    <location>
        <begin position="9"/>
        <end position="37"/>
    </location>
</feature>
<evidence type="ECO:0000313" key="17">
    <source>
        <dbReference type="EMBL" id="VDO92666.1"/>
    </source>
</evidence>
<evidence type="ECO:0000259" key="15">
    <source>
        <dbReference type="PROSITE" id="PS51194"/>
    </source>
</evidence>
<dbReference type="InterPro" id="IPR001680">
    <property type="entry name" value="WD40_rpt"/>
</dbReference>
<dbReference type="Gene3D" id="2.130.10.10">
    <property type="entry name" value="YVTN repeat-like/Quinoprotein amine dehydrogenase"/>
    <property type="match status" value="1"/>
</dbReference>
<dbReference type="OrthoDB" id="1191041at2759"/>
<proteinExistence type="inferred from homology"/>
<sequence>MDETEEESKKFHQFGLDIRLIRAIEELGWKSPTLIQEKAIPLALQGKDILARARTGSGKTASFAVPIIQKILQAKQSTGKQCIRAIILAPTKDLATQICKHMNALCAFCSKDVVCLDLVKQEHDTVQTIILSENPDILVSVPGRLLHHLKQGHLSLKETLEYFVIDEADLTLSFGYEDDLKQIISYLPVAYQAFLVSASMTDEVLALKKLVLHNAVILKLEESQLPPKSQLVQYLIRSERDDKFTIIYALFKLRLIRGKTIVFANTIDRCYKLKLFLDQFGIPSCVLNSELPVNSRCHIIDQFNSGLYEVIIASDQSSVETSSSKRSKSAAGKTTKRRIHEDDAVVSRGIDFNQVSNVINFDFPRTVEDYVHRVGRVFEWMISQLRTARAWNQGNALSFASSNELKLVENVRQVLLEQNREDVLKPYRLNMDELDGFAYRAGDALRSVTSIAIKDARVREIKDEILRSKKLKMLPVVQYVNFNEDQDCFICGLDRGLKIYNAEPLTEKLYLDVRTMGSVKLCAMLHRTNIVAVVGGGPLAKFSENSVLIWDDAKKTFVVELCMPSEVVNVKMSYHKIVIVLKKQIHVFSFPGKPEKIASFETVENPHGLCELSPDSQMEFLAFPGPKLGSVQLTNLKQLSRSSSASPFCINAHRSEIACMAINLQGTLLATASSKGTLIRVFSIVKRTKLIEFRRGSDPANIYCINFNQESSFLCTSSDKGTVHVFAIKDPSLNRRSTYCNCTLLIFMIIVSLDGAFHKLTFTLEGSCNRQCFERYLGVSDDAEFWKS</sequence>
<evidence type="ECO:0000256" key="1">
    <source>
        <dbReference type="ARBA" id="ARBA00012552"/>
    </source>
</evidence>